<feature type="domain" description="HTH iclR-type" evidence="4">
    <location>
        <begin position="19"/>
        <end position="81"/>
    </location>
</feature>
<reference evidence="6 7" key="1">
    <citation type="submission" date="2016-11" db="EMBL/GenBank/DDBJ databases">
        <authorList>
            <person name="Jaros S."/>
            <person name="Januszkiewicz K."/>
            <person name="Wedrychowicz H."/>
        </authorList>
    </citation>
    <scope>NUCLEOTIDE SEQUENCE [LARGE SCALE GENOMIC DNA]</scope>
    <source>
        <strain evidence="6 7">ATCC 23634</strain>
    </source>
</reference>
<dbReference type="EMBL" id="FPKU01000001">
    <property type="protein sequence ID" value="SFZ82502.1"/>
    <property type="molecule type" value="Genomic_DNA"/>
</dbReference>
<dbReference type="GO" id="GO:0003700">
    <property type="term" value="F:DNA-binding transcription factor activity"/>
    <property type="evidence" value="ECO:0007669"/>
    <property type="project" value="TreeGrafter"/>
</dbReference>
<proteinExistence type="predicted"/>
<dbReference type="FunFam" id="1.10.10.10:FF:000056">
    <property type="entry name" value="IclR family transcriptional regulator"/>
    <property type="match status" value="1"/>
</dbReference>
<dbReference type="Pfam" id="PF01614">
    <property type="entry name" value="IclR_C"/>
    <property type="match status" value="1"/>
</dbReference>
<feature type="domain" description="IclR-ED" evidence="5">
    <location>
        <begin position="82"/>
        <end position="266"/>
    </location>
</feature>
<dbReference type="RefSeq" id="WP_072339719.1">
    <property type="nucleotide sequence ID" value="NZ_FPKU01000001.1"/>
</dbReference>
<dbReference type="InterPro" id="IPR005471">
    <property type="entry name" value="Tscrpt_reg_IclR_N"/>
</dbReference>
<dbReference type="InterPro" id="IPR029016">
    <property type="entry name" value="GAF-like_dom_sf"/>
</dbReference>
<evidence type="ECO:0000313" key="7">
    <source>
        <dbReference type="Proteomes" id="UP000183447"/>
    </source>
</evidence>
<organism evidence="6 7">
    <name type="scientific">Devosia enhydra</name>
    <dbReference type="NCBI Taxonomy" id="665118"/>
    <lineage>
        <taxon>Bacteria</taxon>
        <taxon>Pseudomonadati</taxon>
        <taxon>Pseudomonadota</taxon>
        <taxon>Alphaproteobacteria</taxon>
        <taxon>Hyphomicrobiales</taxon>
        <taxon>Devosiaceae</taxon>
        <taxon>Devosia</taxon>
    </lineage>
</organism>
<dbReference type="InterPro" id="IPR014757">
    <property type="entry name" value="Tscrpt_reg_IclR_C"/>
</dbReference>
<keyword evidence="3" id="KW-0804">Transcription</keyword>
<dbReference type="OrthoDB" id="8438735at2"/>
<dbReference type="InterPro" id="IPR050707">
    <property type="entry name" value="HTH_MetabolicPath_Reg"/>
</dbReference>
<dbReference type="SMART" id="SM00346">
    <property type="entry name" value="HTH_ICLR"/>
    <property type="match status" value="1"/>
</dbReference>
<dbReference type="InterPro" id="IPR036390">
    <property type="entry name" value="WH_DNA-bd_sf"/>
</dbReference>
<evidence type="ECO:0000256" key="1">
    <source>
        <dbReference type="ARBA" id="ARBA00023015"/>
    </source>
</evidence>
<dbReference type="Pfam" id="PF09339">
    <property type="entry name" value="HTH_IclR"/>
    <property type="match status" value="1"/>
</dbReference>
<dbReference type="SUPFAM" id="SSF55781">
    <property type="entry name" value="GAF domain-like"/>
    <property type="match status" value="1"/>
</dbReference>
<sequence length="272" mass="29545">MSDSRRPASEDGEPRGYRVNVLDRAIAVLKTFTLAEPSLTLSEIAQRADLHVSTCLRLLSTLRHHGLVSRSEEDGRYRLGYEVLAIAEIARSGSGLVDWAMPVMRELADQFDETVVISARVGDYRIDLDQIIGQQSVRRVIALGERKPLYAGAASRVLLSGFTDAQLDAYLERVTLRKLADQTITDPDTLRRVIADVRRDGYAESVQEQSDAGGAGVSAAIFGARNEIVGVIGVSVPQFRFTPSLRAQLIPAVLSGAARISRVIGGTGRKTA</sequence>
<dbReference type="Gene3D" id="1.10.10.10">
    <property type="entry name" value="Winged helix-like DNA-binding domain superfamily/Winged helix DNA-binding domain"/>
    <property type="match status" value="1"/>
</dbReference>
<keyword evidence="7" id="KW-1185">Reference proteome</keyword>
<evidence type="ECO:0000256" key="3">
    <source>
        <dbReference type="ARBA" id="ARBA00023163"/>
    </source>
</evidence>
<name>A0A1K2HV39_9HYPH</name>
<dbReference type="PROSITE" id="PS51077">
    <property type="entry name" value="HTH_ICLR"/>
    <property type="match status" value="1"/>
</dbReference>
<dbReference type="Gene3D" id="3.30.450.40">
    <property type="match status" value="1"/>
</dbReference>
<dbReference type="PROSITE" id="PS51078">
    <property type="entry name" value="ICLR_ED"/>
    <property type="match status" value="1"/>
</dbReference>
<dbReference type="InterPro" id="IPR036388">
    <property type="entry name" value="WH-like_DNA-bd_sf"/>
</dbReference>
<evidence type="ECO:0000313" key="6">
    <source>
        <dbReference type="EMBL" id="SFZ82502.1"/>
    </source>
</evidence>
<keyword evidence="2" id="KW-0238">DNA-binding</keyword>
<dbReference type="Proteomes" id="UP000183447">
    <property type="component" value="Unassembled WGS sequence"/>
</dbReference>
<dbReference type="GO" id="GO:0003677">
    <property type="term" value="F:DNA binding"/>
    <property type="evidence" value="ECO:0007669"/>
    <property type="project" value="UniProtKB-KW"/>
</dbReference>
<evidence type="ECO:0000259" key="4">
    <source>
        <dbReference type="PROSITE" id="PS51077"/>
    </source>
</evidence>
<dbReference type="AlphaFoldDB" id="A0A1K2HV39"/>
<dbReference type="PANTHER" id="PTHR30136:SF35">
    <property type="entry name" value="HTH-TYPE TRANSCRIPTIONAL REGULATOR RV1719"/>
    <property type="match status" value="1"/>
</dbReference>
<gene>
    <name evidence="6" type="ORF">SAMN02983003_1113</name>
</gene>
<protein>
    <submittedName>
        <fullName evidence="6">Transcriptional regulator, IclR family</fullName>
    </submittedName>
</protein>
<keyword evidence="1" id="KW-0805">Transcription regulation</keyword>
<dbReference type="PANTHER" id="PTHR30136">
    <property type="entry name" value="HELIX-TURN-HELIX TRANSCRIPTIONAL REGULATOR, ICLR FAMILY"/>
    <property type="match status" value="1"/>
</dbReference>
<dbReference type="STRING" id="665118.SAMN02983003_1113"/>
<evidence type="ECO:0000256" key="2">
    <source>
        <dbReference type="ARBA" id="ARBA00023125"/>
    </source>
</evidence>
<dbReference type="SUPFAM" id="SSF46785">
    <property type="entry name" value="Winged helix' DNA-binding domain"/>
    <property type="match status" value="1"/>
</dbReference>
<evidence type="ECO:0000259" key="5">
    <source>
        <dbReference type="PROSITE" id="PS51078"/>
    </source>
</evidence>
<dbReference type="GO" id="GO:0045892">
    <property type="term" value="P:negative regulation of DNA-templated transcription"/>
    <property type="evidence" value="ECO:0007669"/>
    <property type="project" value="TreeGrafter"/>
</dbReference>
<accession>A0A1K2HV39</accession>